<dbReference type="Gene3D" id="1.10.3080.10">
    <property type="entry name" value="Clc chloride channel"/>
    <property type="match status" value="1"/>
</dbReference>
<dbReference type="InterPro" id="IPR014743">
    <property type="entry name" value="Cl-channel_core"/>
</dbReference>
<feature type="transmembrane region" description="Helical" evidence="5">
    <location>
        <begin position="139"/>
        <end position="168"/>
    </location>
</feature>
<dbReference type="NCBIfam" id="NF002971">
    <property type="entry name" value="PRK03655.1"/>
    <property type="match status" value="1"/>
</dbReference>
<dbReference type="OrthoDB" id="2729535at2"/>
<feature type="transmembrane region" description="Helical" evidence="5">
    <location>
        <begin position="49"/>
        <end position="70"/>
    </location>
</feature>
<feature type="transmembrane region" description="Helical" evidence="5">
    <location>
        <begin position="366"/>
        <end position="391"/>
    </location>
</feature>
<evidence type="ECO:0000256" key="1">
    <source>
        <dbReference type="ARBA" id="ARBA00004141"/>
    </source>
</evidence>
<dbReference type="Pfam" id="PF00654">
    <property type="entry name" value="Voltage_CLC"/>
    <property type="match status" value="1"/>
</dbReference>
<dbReference type="EMBL" id="PVTL01000001">
    <property type="protein sequence ID" value="PRY70152.1"/>
    <property type="molecule type" value="Genomic_DNA"/>
</dbReference>
<feature type="transmembrane region" description="Helical" evidence="5">
    <location>
        <begin position="320"/>
        <end position="337"/>
    </location>
</feature>
<comment type="subcellular location">
    <subcellularLocation>
        <location evidence="1">Membrane</location>
        <topology evidence="1">Multi-pass membrane protein</topology>
    </subcellularLocation>
</comment>
<dbReference type="InterPro" id="IPR001807">
    <property type="entry name" value="ClC"/>
</dbReference>
<evidence type="ECO:0000256" key="2">
    <source>
        <dbReference type="ARBA" id="ARBA00022692"/>
    </source>
</evidence>
<gene>
    <name evidence="6" type="ORF">B0I08_101280</name>
</gene>
<feature type="transmembrane region" description="Helical" evidence="5">
    <location>
        <begin position="343"/>
        <end position="359"/>
    </location>
</feature>
<accession>A0A2T0VIW0</accession>
<feature type="transmembrane region" description="Helical" evidence="5">
    <location>
        <begin position="251"/>
        <end position="272"/>
    </location>
</feature>
<dbReference type="InterPro" id="IPR050368">
    <property type="entry name" value="ClC-type_chloride_channel"/>
</dbReference>
<keyword evidence="4 5" id="KW-0472">Membrane</keyword>
<reference evidence="6 7" key="1">
    <citation type="submission" date="2018-03" db="EMBL/GenBank/DDBJ databases">
        <title>Genomic Encyclopedia of Type Strains, Phase III (KMG-III): the genomes of soil and plant-associated and newly described type strains.</title>
        <authorList>
            <person name="Whitman W."/>
        </authorList>
    </citation>
    <scope>NUCLEOTIDE SEQUENCE [LARGE SCALE GENOMIC DNA]</scope>
    <source>
        <strain evidence="6 7">CGMCC 1.12484</strain>
    </source>
</reference>
<evidence type="ECO:0000313" key="6">
    <source>
        <dbReference type="EMBL" id="PRY70152.1"/>
    </source>
</evidence>
<dbReference type="GO" id="GO:0005886">
    <property type="term" value="C:plasma membrane"/>
    <property type="evidence" value="ECO:0007669"/>
    <property type="project" value="TreeGrafter"/>
</dbReference>
<feature type="transmembrane region" description="Helical" evidence="5">
    <location>
        <begin position="90"/>
        <end position="110"/>
    </location>
</feature>
<dbReference type="Proteomes" id="UP000237983">
    <property type="component" value="Unassembled WGS sequence"/>
</dbReference>
<feature type="transmembrane region" description="Helical" evidence="5">
    <location>
        <begin position="180"/>
        <end position="198"/>
    </location>
</feature>
<dbReference type="AlphaFoldDB" id="A0A2T0VIW0"/>
<comment type="caution">
    <text evidence="6">The sequence shown here is derived from an EMBL/GenBank/DDBJ whole genome shotgun (WGS) entry which is preliminary data.</text>
</comment>
<dbReference type="CDD" id="cd00400">
    <property type="entry name" value="Voltage_gated_ClC"/>
    <property type="match status" value="1"/>
</dbReference>
<name>A0A2T0VIW0_9MICO</name>
<proteinExistence type="predicted"/>
<sequence>MLAALSIPAAVVGIGCALLLRAVDQMAALLEQGLWSALPDALGVDPTSGWWIFATLTGIGIAVGLVLWLAPGHGGEDSATVSLMAPPSPLRVLPSLAVVTVLGLAGGVSLGPESPIIAINTALFVAAIKKLQPSIPTGLVVIVVAAGTIGALFGTPVAAALVFTGVVGSLKIEGELWDRLFLPLVAAATGSVTMSLLAHPSFTLPLPTYTTVAAWDLLSASIIACVAATIGILAAAALPRLHRAFRLLRNPLIYAGIGGALLGVLGAIGGPVTLFKGLQQMDELLDERNSLTVGTLILIVAVKVVALVISAAAGFRGGRVFPAVFIGMAIGVVANAIVPSVPLAVAIAGGVLGMVLAVSRDGWISLFVAVAVTGSVSALPLLCIAVLPTWLLVSRAPVMVVHAHQQEKL</sequence>
<keyword evidence="3 5" id="KW-1133">Transmembrane helix</keyword>
<dbReference type="PANTHER" id="PTHR43427">
    <property type="entry name" value="CHLORIDE CHANNEL PROTEIN CLC-E"/>
    <property type="match status" value="1"/>
</dbReference>
<evidence type="ECO:0000256" key="4">
    <source>
        <dbReference type="ARBA" id="ARBA00023136"/>
    </source>
</evidence>
<keyword evidence="7" id="KW-1185">Reference proteome</keyword>
<evidence type="ECO:0000313" key="7">
    <source>
        <dbReference type="Proteomes" id="UP000237983"/>
    </source>
</evidence>
<feature type="transmembrane region" description="Helical" evidence="5">
    <location>
        <begin position="218"/>
        <end position="239"/>
    </location>
</feature>
<dbReference type="GO" id="GO:0015108">
    <property type="term" value="F:chloride transmembrane transporter activity"/>
    <property type="evidence" value="ECO:0007669"/>
    <property type="project" value="InterPro"/>
</dbReference>
<feature type="transmembrane region" description="Helical" evidence="5">
    <location>
        <begin position="292"/>
        <end position="313"/>
    </location>
</feature>
<dbReference type="SUPFAM" id="SSF81340">
    <property type="entry name" value="Clc chloride channel"/>
    <property type="match status" value="1"/>
</dbReference>
<keyword evidence="2 5" id="KW-0812">Transmembrane</keyword>
<organism evidence="6 7">
    <name type="scientific">Glaciihabitans tibetensis</name>
    <dbReference type="NCBI Taxonomy" id="1266600"/>
    <lineage>
        <taxon>Bacteria</taxon>
        <taxon>Bacillati</taxon>
        <taxon>Actinomycetota</taxon>
        <taxon>Actinomycetes</taxon>
        <taxon>Micrococcales</taxon>
        <taxon>Microbacteriaceae</taxon>
        <taxon>Glaciihabitans</taxon>
    </lineage>
</organism>
<evidence type="ECO:0000256" key="5">
    <source>
        <dbReference type="SAM" id="Phobius"/>
    </source>
</evidence>
<evidence type="ECO:0000256" key="3">
    <source>
        <dbReference type="ARBA" id="ARBA00022989"/>
    </source>
</evidence>
<dbReference type="PRINTS" id="PR00762">
    <property type="entry name" value="CLCHANNEL"/>
</dbReference>
<dbReference type="PANTHER" id="PTHR43427:SF9">
    <property type="entry name" value="ION-TRANSPORT PROTEIN YFEO-RELATED"/>
    <property type="match status" value="1"/>
</dbReference>
<protein>
    <submittedName>
        <fullName evidence="6">H+/Cl-antiporter ClcA</fullName>
    </submittedName>
</protein>